<dbReference type="InterPro" id="IPR029058">
    <property type="entry name" value="AB_hydrolase_fold"/>
</dbReference>
<protein>
    <submittedName>
        <fullName evidence="2">Chlorophyllase</fullName>
    </submittedName>
</protein>
<dbReference type="Pfam" id="PF12740">
    <property type="entry name" value="PETase"/>
    <property type="match status" value="1"/>
</dbReference>
<proteinExistence type="predicted"/>
<evidence type="ECO:0000259" key="1">
    <source>
        <dbReference type="Pfam" id="PF12740"/>
    </source>
</evidence>
<name>A0AA40T539_9NOST</name>
<reference evidence="2" key="1">
    <citation type="submission" date="2019-07" db="EMBL/GenBank/DDBJ databases">
        <title>Toxilogical consequences of a new and cryptic species of cyanobacteria (Komarekiella delphini-convector) recovered from the epidermis of a bottlenose dolphin and 1500 ft. in the air.</title>
        <authorList>
            <person name="Brown A.O."/>
            <person name="Dvorak P."/>
            <person name="Villanueva C.D."/>
            <person name="Foss A.J."/>
            <person name="Garvey A.D."/>
            <person name="Gibson Q.A."/>
            <person name="Johansen J.R."/>
            <person name="Casamatta D.A."/>
        </authorList>
    </citation>
    <scope>NUCLEOTIDE SEQUENCE</scope>
    <source>
        <strain evidence="2">SJRDD-AB1</strain>
    </source>
</reference>
<dbReference type="PANTHER" id="PTHR33428:SF14">
    <property type="entry name" value="CARBOXYLESTERASE TYPE B DOMAIN-CONTAINING PROTEIN"/>
    <property type="match status" value="1"/>
</dbReference>
<dbReference type="SUPFAM" id="SSF53474">
    <property type="entry name" value="alpha/beta-Hydrolases"/>
    <property type="match status" value="1"/>
</dbReference>
<keyword evidence="3" id="KW-1185">Reference proteome</keyword>
<dbReference type="AlphaFoldDB" id="A0AA40T539"/>
<accession>A0AA40T539</accession>
<dbReference type="Gene3D" id="3.40.50.1820">
    <property type="entry name" value="alpha/beta hydrolase"/>
    <property type="match status" value="1"/>
</dbReference>
<evidence type="ECO:0000313" key="3">
    <source>
        <dbReference type="Proteomes" id="UP001165986"/>
    </source>
</evidence>
<sequence length="303" mass="32636">MSLEKDTFNPNSIYDQVKCYTIAIGADGDLADVYYPVLPNSTPDQLPIALMLQGALVDRAEYSNYAEKVASYGFVVVVPNHERTRTGRDGQVITGLFADEQQVNDVLAQMKLEAADAASALFEIVDTEKLGLLGHSFGAYAGLAAIQNINNPTVCCGDYTRPPELKAGIFYGVNFQMPPYSGTFPSINNQGIPIGLIAGTLDGIANFSDVATTYAKIQDKPKALIAIKGANHYSIANQDSDRDPNRPTIEQAKATGVIGCWSGLFLRASLLNDRGAFNYVYNTSGDLDPNVSVISQTVTLSFK</sequence>
<dbReference type="EMBL" id="VJXY01000084">
    <property type="protein sequence ID" value="MBD6620797.1"/>
    <property type="molecule type" value="Genomic_DNA"/>
</dbReference>
<organism evidence="2 3">
    <name type="scientific">Komarekiella delphini-convector SJRDD-AB1</name>
    <dbReference type="NCBI Taxonomy" id="2593771"/>
    <lineage>
        <taxon>Bacteria</taxon>
        <taxon>Bacillati</taxon>
        <taxon>Cyanobacteriota</taxon>
        <taxon>Cyanophyceae</taxon>
        <taxon>Nostocales</taxon>
        <taxon>Nostocaceae</taxon>
        <taxon>Komarekiella</taxon>
        <taxon>Komarekiella delphini-convector</taxon>
    </lineage>
</organism>
<gene>
    <name evidence="2" type="ORF">FNW02_34855</name>
</gene>
<comment type="caution">
    <text evidence="2">The sequence shown here is derived from an EMBL/GenBank/DDBJ whole genome shotgun (WGS) entry which is preliminary data.</text>
</comment>
<dbReference type="Proteomes" id="UP001165986">
    <property type="component" value="Unassembled WGS sequence"/>
</dbReference>
<feature type="domain" description="PET hydrolase/cutinase-like" evidence="1">
    <location>
        <begin position="32"/>
        <end position="238"/>
    </location>
</feature>
<dbReference type="InterPro" id="IPR041127">
    <property type="entry name" value="PET_hydrolase/cutinase-like"/>
</dbReference>
<dbReference type="PANTHER" id="PTHR33428">
    <property type="entry name" value="CHLOROPHYLLASE-2, CHLOROPLASTIC"/>
    <property type="match status" value="1"/>
</dbReference>
<evidence type="ECO:0000313" key="2">
    <source>
        <dbReference type="EMBL" id="MBD6620797.1"/>
    </source>
</evidence>